<dbReference type="InterPro" id="IPR036390">
    <property type="entry name" value="WH_DNA-bd_sf"/>
</dbReference>
<accession>A0A395WEP0</accession>
<dbReference type="AlphaFoldDB" id="A0A395WEP0"/>
<sequence length="215" mass="24952">MSEFVLDFFEGKNLATIEKKKHSYLMIDGHDQADIYILKDGIVKTSIILSDGREFNIMYLKGFDVLSLLKDEIKKVTSASFHIRIESDMAVFYRVNRKLFSKFLSENKELRDYMDAYYRKKLSEAIYRQQLMTMNGKNGAVCAFIYYLVGLFGREVKKGIFIDLQVTNDDIAGFCGVSTRNSVNRILRGLRQQGVITMVYHKILVLDVDYLKKFI</sequence>
<dbReference type="Gene3D" id="2.60.120.10">
    <property type="entry name" value="Jelly Rolls"/>
    <property type="match status" value="1"/>
</dbReference>
<dbReference type="RefSeq" id="WP_118324144.1">
    <property type="nucleotide sequence ID" value="NZ_CAUBVL010000047.1"/>
</dbReference>
<keyword evidence="1" id="KW-0805">Transcription regulation</keyword>
<dbReference type="SUPFAM" id="SSF46785">
    <property type="entry name" value="Winged helix' DNA-binding domain"/>
    <property type="match status" value="1"/>
</dbReference>
<evidence type="ECO:0000256" key="3">
    <source>
        <dbReference type="ARBA" id="ARBA00023163"/>
    </source>
</evidence>
<dbReference type="Proteomes" id="UP000265489">
    <property type="component" value="Unassembled WGS sequence"/>
</dbReference>
<dbReference type="PROSITE" id="PS51063">
    <property type="entry name" value="HTH_CRP_2"/>
    <property type="match status" value="1"/>
</dbReference>
<evidence type="ECO:0000256" key="2">
    <source>
        <dbReference type="ARBA" id="ARBA00023125"/>
    </source>
</evidence>
<reference evidence="5 6" key="1">
    <citation type="submission" date="2018-08" db="EMBL/GenBank/DDBJ databases">
        <title>A genome reference for cultivated species of the human gut microbiota.</title>
        <authorList>
            <person name="Zou Y."/>
            <person name="Xue W."/>
            <person name="Luo G."/>
        </authorList>
    </citation>
    <scope>NUCLEOTIDE SEQUENCE [LARGE SCALE GENOMIC DNA]</scope>
    <source>
        <strain evidence="5 6">AF15-20</strain>
    </source>
</reference>
<comment type="caution">
    <text evidence="5">The sequence shown here is derived from an EMBL/GenBank/DDBJ whole genome shotgun (WGS) entry which is preliminary data.</text>
</comment>
<dbReference type="InterPro" id="IPR014710">
    <property type="entry name" value="RmlC-like_jellyroll"/>
</dbReference>
<keyword evidence="2" id="KW-0238">DNA-binding</keyword>
<dbReference type="InterPro" id="IPR018490">
    <property type="entry name" value="cNMP-bd_dom_sf"/>
</dbReference>
<dbReference type="Pfam" id="PF13545">
    <property type="entry name" value="HTH_Crp_2"/>
    <property type="match status" value="1"/>
</dbReference>
<dbReference type="GO" id="GO:0006355">
    <property type="term" value="P:regulation of DNA-templated transcription"/>
    <property type="evidence" value="ECO:0007669"/>
    <property type="project" value="InterPro"/>
</dbReference>
<dbReference type="SMART" id="SM00419">
    <property type="entry name" value="HTH_CRP"/>
    <property type="match status" value="1"/>
</dbReference>
<evidence type="ECO:0000313" key="5">
    <source>
        <dbReference type="EMBL" id="RGU93976.1"/>
    </source>
</evidence>
<dbReference type="SUPFAM" id="SSF51206">
    <property type="entry name" value="cAMP-binding domain-like"/>
    <property type="match status" value="1"/>
</dbReference>
<keyword evidence="3" id="KW-0804">Transcription</keyword>
<dbReference type="EMBL" id="QRYQ01000001">
    <property type="protein sequence ID" value="RGU93976.1"/>
    <property type="molecule type" value="Genomic_DNA"/>
</dbReference>
<feature type="domain" description="HTH crp-type" evidence="4">
    <location>
        <begin position="135"/>
        <end position="209"/>
    </location>
</feature>
<evidence type="ECO:0000313" key="6">
    <source>
        <dbReference type="Proteomes" id="UP000265489"/>
    </source>
</evidence>
<dbReference type="GeneID" id="66579929"/>
<dbReference type="InterPro" id="IPR036388">
    <property type="entry name" value="WH-like_DNA-bd_sf"/>
</dbReference>
<evidence type="ECO:0000259" key="4">
    <source>
        <dbReference type="PROSITE" id="PS51063"/>
    </source>
</evidence>
<dbReference type="GO" id="GO:0003677">
    <property type="term" value="F:DNA binding"/>
    <property type="evidence" value="ECO:0007669"/>
    <property type="project" value="UniProtKB-KW"/>
</dbReference>
<evidence type="ECO:0000256" key="1">
    <source>
        <dbReference type="ARBA" id="ARBA00023015"/>
    </source>
</evidence>
<gene>
    <name evidence="5" type="ORF">DWW32_00210</name>
</gene>
<name>A0A395WEP0_9FIRM</name>
<dbReference type="Gene3D" id="1.10.10.10">
    <property type="entry name" value="Winged helix-like DNA-binding domain superfamily/Winged helix DNA-binding domain"/>
    <property type="match status" value="1"/>
</dbReference>
<proteinExistence type="predicted"/>
<protein>
    <submittedName>
        <fullName evidence="5">Crp/Fnr family transcriptional regulator</fullName>
    </submittedName>
</protein>
<dbReference type="InterPro" id="IPR012318">
    <property type="entry name" value="HTH_CRP"/>
</dbReference>
<organism evidence="5 6">
    <name type="scientific">Holdemanella biformis</name>
    <dbReference type="NCBI Taxonomy" id="1735"/>
    <lineage>
        <taxon>Bacteria</taxon>
        <taxon>Bacillati</taxon>
        <taxon>Bacillota</taxon>
        <taxon>Erysipelotrichia</taxon>
        <taxon>Erysipelotrichales</taxon>
        <taxon>Erysipelotrichaceae</taxon>
        <taxon>Holdemanella</taxon>
    </lineage>
</organism>